<comment type="caution">
    <text evidence="1">The sequence shown here is derived from an EMBL/GenBank/DDBJ whole genome shotgun (WGS) entry which is preliminary data.</text>
</comment>
<dbReference type="Proteomes" id="UP000887013">
    <property type="component" value="Unassembled WGS sequence"/>
</dbReference>
<organism evidence="1 2">
    <name type="scientific">Nephila pilipes</name>
    <name type="common">Giant wood spider</name>
    <name type="synonym">Nephila maculata</name>
    <dbReference type="NCBI Taxonomy" id="299642"/>
    <lineage>
        <taxon>Eukaryota</taxon>
        <taxon>Metazoa</taxon>
        <taxon>Ecdysozoa</taxon>
        <taxon>Arthropoda</taxon>
        <taxon>Chelicerata</taxon>
        <taxon>Arachnida</taxon>
        <taxon>Araneae</taxon>
        <taxon>Araneomorphae</taxon>
        <taxon>Entelegynae</taxon>
        <taxon>Araneoidea</taxon>
        <taxon>Nephilidae</taxon>
        <taxon>Nephila</taxon>
    </lineage>
</organism>
<accession>A0A8X6I8S8</accession>
<dbReference type="AlphaFoldDB" id="A0A8X6I8S8"/>
<feature type="non-terminal residue" evidence="1">
    <location>
        <position position="65"/>
    </location>
</feature>
<gene>
    <name evidence="1" type="ORF">NPIL_524791</name>
</gene>
<dbReference type="EMBL" id="BMAW01088644">
    <property type="protein sequence ID" value="GFS35790.1"/>
    <property type="molecule type" value="Genomic_DNA"/>
</dbReference>
<proteinExistence type="predicted"/>
<sequence>MECRGAFEGKAVLERPSGLTWLCVRQQQNIPETKRVLGMLHGTLRTAQACHGEGATVRWRDGAGA</sequence>
<protein>
    <submittedName>
        <fullName evidence="1">Uncharacterized protein</fullName>
    </submittedName>
</protein>
<evidence type="ECO:0000313" key="1">
    <source>
        <dbReference type="EMBL" id="GFS35790.1"/>
    </source>
</evidence>
<evidence type="ECO:0000313" key="2">
    <source>
        <dbReference type="Proteomes" id="UP000887013"/>
    </source>
</evidence>
<keyword evidence="2" id="KW-1185">Reference proteome</keyword>
<reference evidence="1" key="1">
    <citation type="submission" date="2020-08" db="EMBL/GenBank/DDBJ databases">
        <title>Multicomponent nature underlies the extraordinary mechanical properties of spider dragline silk.</title>
        <authorList>
            <person name="Kono N."/>
            <person name="Nakamura H."/>
            <person name="Mori M."/>
            <person name="Yoshida Y."/>
            <person name="Ohtoshi R."/>
            <person name="Malay A.D."/>
            <person name="Moran D.A.P."/>
            <person name="Tomita M."/>
            <person name="Numata K."/>
            <person name="Arakawa K."/>
        </authorList>
    </citation>
    <scope>NUCLEOTIDE SEQUENCE</scope>
</reference>
<name>A0A8X6I8S8_NEPPI</name>